<dbReference type="VEuPathDB" id="VectorBase:CSON009763"/>
<feature type="region of interest" description="Disordered" evidence="1">
    <location>
        <begin position="167"/>
        <end position="440"/>
    </location>
</feature>
<dbReference type="PANTHER" id="PTHR17598:SF13">
    <property type="entry name" value="DNA POLYMERASE DELTA SUBUNIT 3"/>
    <property type="match status" value="1"/>
</dbReference>
<gene>
    <name evidence="3" type="primary">CSON009763</name>
</gene>
<feature type="compositionally biased region" description="Basic and acidic residues" evidence="1">
    <location>
        <begin position="289"/>
        <end position="299"/>
    </location>
</feature>
<evidence type="ECO:0000256" key="1">
    <source>
        <dbReference type="SAM" id="MobiDB-lite"/>
    </source>
</evidence>
<feature type="compositionally biased region" description="Polar residues" evidence="1">
    <location>
        <begin position="351"/>
        <end position="364"/>
    </location>
</feature>
<feature type="compositionally biased region" description="Polar residues" evidence="1">
    <location>
        <begin position="167"/>
        <end position="177"/>
    </location>
</feature>
<feature type="compositionally biased region" description="Polar residues" evidence="1">
    <location>
        <begin position="421"/>
        <end position="440"/>
    </location>
</feature>
<accession>A0A336M0W1</accession>
<dbReference type="GO" id="GO:0006297">
    <property type="term" value="P:nucleotide-excision repair, DNA gap filling"/>
    <property type="evidence" value="ECO:0007669"/>
    <property type="project" value="TreeGrafter"/>
</dbReference>
<dbReference type="GO" id="GO:0003887">
    <property type="term" value="F:DNA-directed DNA polymerase activity"/>
    <property type="evidence" value="ECO:0007669"/>
    <property type="project" value="TreeGrafter"/>
</dbReference>
<dbReference type="OMA" id="AKCLLMY"/>
<evidence type="ECO:0000313" key="2">
    <source>
        <dbReference type="EMBL" id="SSX03497.1"/>
    </source>
</evidence>
<protein>
    <submittedName>
        <fullName evidence="3">CSON009763 protein</fullName>
    </submittedName>
</protein>
<reference evidence="3" key="2">
    <citation type="submission" date="2018-07" db="EMBL/GenBank/DDBJ databases">
        <authorList>
            <person name="Quirk P.G."/>
            <person name="Krulwich T.A."/>
        </authorList>
    </citation>
    <scope>NUCLEOTIDE SEQUENCE</scope>
</reference>
<dbReference type="GO" id="GO:1904161">
    <property type="term" value="P:DNA synthesis involved in UV-damage excision repair"/>
    <property type="evidence" value="ECO:0007669"/>
    <property type="project" value="TreeGrafter"/>
</dbReference>
<feature type="compositionally biased region" description="Acidic residues" evidence="1">
    <location>
        <begin position="396"/>
        <end position="406"/>
    </location>
</feature>
<organism evidence="3">
    <name type="scientific">Culicoides sonorensis</name>
    <name type="common">Biting midge</name>
    <dbReference type="NCBI Taxonomy" id="179676"/>
    <lineage>
        <taxon>Eukaryota</taxon>
        <taxon>Metazoa</taxon>
        <taxon>Ecdysozoa</taxon>
        <taxon>Arthropoda</taxon>
        <taxon>Hexapoda</taxon>
        <taxon>Insecta</taxon>
        <taxon>Pterygota</taxon>
        <taxon>Neoptera</taxon>
        <taxon>Endopterygota</taxon>
        <taxon>Diptera</taxon>
        <taxon>Nematocera</taxon>
        <taxon>Chironomoidea</taxon>
        <taxon>Ceratopogonidae</taxon>
        <taxon>Ceratopogoninae</taxon>
        <taxon>Culicoides</taxon>
        <taxon>Monoculicoides</taxon>
    </lineage>
</organism>
<dbReference type="InterPro" id="IPR019038">
    <property type="entry name" value="POLD3"/>
</dbReference>
<dbReference type="AlphaFoldDB" id="A0A336M0W1"/>
<feature type="compositionally biased region" description="Basic and acidic residues" evidence="1">
    <location>
        <begin position="178"/>
        <end position="200"/>
    </location>
</feature>
<dbReference type="Pfam" id="PF09507">
    <property type="entry name" value="CDC27"/>
    <property type="match status" value="1"/>
</dbReference>
<proteinExistence type="predicted"/>
<dbReference type="GO" id="GO:0043625">
    <property type="term" value="C:delta DNA polymerase complex"/>
    <property type="evidence" value="ECO:0007669"/>
    <property type="project" value="InterPro"/>
</dbReference>
<feature type="compositionally biased region" description="Basic and acidic residues" evidence="1">
    <location>
        <begin position="233"/>
        <end position="262"/>
    </location>
</feature>
<feature type="compositionally biased region" description="Acidic residues" evidence="1">
    <location>
        <begin position="317"/>
        <end position="326"/>
    </location>
</feature>
<dbReference type="EMBL" id="UFQS01000390">
    <property type="protein sequence ID" value="SSX03497.1"/>
    <property type="molecule type" value="Genomic_DNA"/>
</dbReference>
<sequence>MAISDVESQKNQLEEISHLVLDAGKCVNLPMLSHNHALPFAACSELLNQWLKSKKEHAEKVSRTFIVQYTDDYGNPVVCRASEEKLKSLKSDSRIKNLTEMLYEFALTTTNRSLGLKENFENVHIPIKATFNTRSIRQRFVPPVVEPKIHVKSEKVTAAGTKNISNMFSTGSNSNKDTVVKKEKVSPVKKTEVAKKESPKKQNIPAKSTDTKKNNIISFFSRNKAKPSPSTSKSEEVPIKTEEVIEKKSPETSNKRHSKLIDTDDEEDEFVPGTPQETSKGRHASKKFKSNDTKAEKAKPKLKPLSKNSRVAVIADSSEESEDEEIRDLKMREKGIEINVSDVEDEEMKSPQKNETQVQVTKSQAPEEKKPRKGRRTVTKTKMDEEGYLVTMKEIEEYDLPDEEPEPVEKKPKTETVTPPNNSKPNKTKQQNIMSFFTKK</sequence>
<dbReference type="GO" id="GO:0006271">
    <property type="term" value="P:DNA strand elongation involved in DNA replication"/>
    <property type="evidence" value="ECO:0007669"/>
    <property type="project" value="TreeGrafter"/>
</dbReference>
<dbReference type="EMBL" id="UFQT01000390">
    <property type="protein sequence ID" value="SSX23862.1"/>
    <property type="molecule type" value="Genomic_DNA"/>
</dbReference>
<evidence type="ECO:0000313" key="3">
    <source>
        <dbReference type="EMBL" id="SSX23862.1"/>
    </source>
</evidence>
<dbReference type="PANTHER" id="PTHR17598">
    <property type="entry name" value="DNA POLYMERASE DELTA SUBUNIT 3"/>
    <property type="match status" value="1"/>
</dbReference>
<name>A0A336M0W1_CULSO</name>
<reference evidence="2" key="1">
    <citation type="submission" date="2018-04" db="EMBL/GenBank/DDBJ databases">
        <authorList>
            <person name="Go L.Y."/>
            <person name="Mitchell J.A."/>
        </authorList>
    </citation>
    <scope>NUCLEOTIDE SEQUENCE</scope>
    <source>
        <tissue evidence="2">Whole organism</tissue>
    </source>
</reference>
<feature type="compositionally biased region" description="Basic and acidic residues" evidence="1">
    <location>
        <begin position="327"/>
        <end position="336"/>
    </location>
</feature>